<feature type="region of interest" description="Disordered" evidence="1">
    <location>
        <begin position="343"/>
        <end position="369"/>
    </location>
</feature>
<accession>A0A927MV28</accession>
<protein>
    <submittedName>
        <fullName evidence="3">Uncharacterized protein</fullName>
    </submittedName>
</protein>
<comment type="caution">
    <text evidence="3">The sequence shown here is derived from an EMBL/GenBank/DDBJ whole genome shotgun (WGS) entry which is preliminary data.</text>
</comment>
<name>A0A927MV28_9ACTN</name>
<feature type="compositionally biased region" description="Low complexity" evidence="1">
    <location>
        <begin position="273"/>
        <end position="285"/>
    </location>
</feature>
<keyword evidence="2" id="KW-0812">Transmembrane</keyword>
<feature type="compositionally biased region" description="Basic and acidic residues" evidence="1">
    <location>
        <begin position="197"/>
        <end position="213"/>
    </location>
</feature>
<keyword evidence="2" id="KW-1133">Transmembrane helix</keyword>
<feature type="transmembrane region" description="Helical" evidence="2">
    <location>
        <begin position="39"/>
        <end position="58"/>
    </location>
</feature>
<sequence length="369" mass="38948">MTRSGDHRIRHLARWVATPVLLLATALVVFAVYHATVSVLTGAAIAALVAGIIAVVVFDIELIRSRRAHGADRVAQARSYAAMYAAHVRVMAEGFALAQNRARQAEEEQARERAAEPVSEAAVVAVPALVAAGVPAARDGESQRDANSHQVEWDSLSSAAEQLSLDEPGDGAETTVEATEEKVDQKAAEVASDQTSEDAKAAETEQRPEEGRHAAVVAEDSEKQPVAAHAEAAEEKVTDAKPAEVESSDVTIDAEATTESAADAESDTESDTAKVSAEVAEPAEVVAERADAEQRETAETAVPLLAARATTEAGKETPELWDSLRDAPTVVNMMAWEVRARLAADEERDAEQASESKQGKGDEEASATA</sequence>
<gene>
    <name evidence="3" type="ORF">HEB94_003612</name>
</gene>
<dbReference type="RefSeq" id="WP_192750835.1">
    <property type="nucleotide sequence ID" value="NZ_BAABJL010000109.1"/>
</dbReference>
<organism evidence="3 4">
    <name type="scientific">Actinopolymorpha pittospori</name>
    <dbReference type="NCBI Taxonomy" id="648752"/>
    <lineage>
        <taxon>Bacteria</taxon>
        <taxon>Bacillati</taxon>
        <taxon>Actinomycetota</taxon>
        <taxon>Actinomycetes</taxon>
        <taxon>Propionibacteriales</taxon>
        <taxon>Actinopolymorphaceae</taxon>
        <taxon>Actinopolymorpha</taxon>
    </lineage>
</organism>
<proteinExistence type="predicted"/>
<feature type="compositionally biased region" description="Basic and acidic residues" evidence="1">
    <location>
        <begin position="138"/>
        <end position="147"/>
    </location>
</feature>
<evidence type="ECO:0000256" key="2">
    <source>
        <dbReference type="SAM" id="Phobius"/>
    </source>
</evidence>
<feature type="region of interest" description="Disordered" evidence="1">
    <location>
        <begin position="164"/>
        <end position="298"/>
    </location>
</feature>
<dbReference type="Proteomes" id="UP000638648">
    <property type="component" value="Unassembled WGS sequence"/>
</dbReference>
<evidence type="ECO:0000256" key="1">
    <source>
        <dbReference type="SAM" id="MobiDB-lite"/>
    </source>
</evidence>
<dbReference type="EMBL" id="JADBEM010000001">
    <property type="protein sequence ID" value="MBE1606764.1"/>
    <property type="molecule type" value="Genomic_DNA"/>
</dbReference>
<keyword evidence="4" id="KW-1185">Reference proteome</keyword>
<feature type="region of interest" description="Disordered" evidence="1">
    <location>
        <begin position="136"/>
        <end position="155"/>
    </location>
</feature>
<reference evidence="3" key="1">
    <citation type="submission" date="2020-10" db="EMBL/GenBank/DDBJ databases">
        <title>Sequencing the genomes of 1000 actinobacteria strains.</title>
        <authorList>
            <person name="Klenk H.-P."/>
        </authorList>
    </citation>
    <scope>NUCLEOTIDE SEQUENCE</scope>
    <source>
        <strain evidence="3">DSM 45354</strain>
    </source>
</reference>
<keyword evidence="2" id="KW-0472">Membrane</keyword>
<dbReference type="AlphaFoldDB" id="A0A927MV28"/>
<evidence type="ECO:0000313" key="3">
    <source>
        <dbReference type="EMBL" id="MBE1606764.1"/>
    </source>
</evidence>
<feature type="compositionally biased region" description="Basic and acidic residues" evidence="1">
    <location>
        <begin position="286"/>
        <end position="298"/>
    </location>
</feature>
<feature type="transmembrane region" description="Helical" evidence="2">
    <location>
        <begin position="12"/>
        <end position="33"/>
    </location>
</feature>
<evidence type="ECO:0000313" key="4">
    <source>
        <dbReference type="Proteomes" id="UP000638648"/>
    </source>
</evidence>
<feature type="compositionally biased region" description="Basic and acidic residues" evidence="1">
    <location>
        <begin position="231"/>
        <end position="244"/>
    </location>
</feature>